<dbReference type="GO" id="GO:0019427">
    <property type="term" value="P:acetyl-CoA biosynthetic process from acetate"/>
    <property type="evidence" value="ECO:0007669"/>
    <property type="project" value="UniProtKB-UniRule"/>
</dbReference>
<feature type="domain" description="AMP-binding enzyme C-terminal" evidence="8">
    <location>
        <begin position="535"/>
        <end position="613"/>
    </location>
</feature>
<dbReference type="InterPro" id="IPR000873">
    <property type="entry name" value="AMP-dep_synth/lig_dom"/>
</dbReference>
<dbReference type="PANTHER" id="PTHR24095:SF14">
    <property type="entry name" value="ACETYL-COENZYME A SYNTHETASE 1"/>
    <property type="match status" value="1"/>
</dbReference>
<accession>A0A6N4R3N9</accession>
<dbReference type="NCBIfam" id="NF001208">
    <property type="entry name" value="PRK00174.1"/>
    <property type="match status" value="1"/>
</dbReference>
<proteinExistence type="inferred from homology"/>
<organism evidence="10 11">
    <name type="scientific">Blastochloris viridis</name>
    <name type="common">Rhodopseudomonas viridis</name>
    <dbReference type="NCBI Taxonomy" id="1079"/>
    <lineage>
        <taxon>Bacteria</taxon>
        <taxon>Pseudomonadati</taxon>
        <taxon>Pseudomonadota</taxon>
        <taxon>Alphaproteobacteria</taxon>
        <taxon>Hyphomicrobiales</taxon>
        <taxon>Blastochloridaceae</taxon>
        <taxon>Blastochloris</taxon>
    </lineage>
</organism>
<dbReference type="HAMAP" id="MF_01123">
    <property type="entry name" value="Ac_CoA_synth"/>
    <property type="match status" value="1"/>
</dbReference>
<evidence type="ECO:0000256" key="3">
    <source>
        <dbReference type="ARBA" id="ARBA00022741"/>
    </source>
</evidence>
<comment type="PTM">
    <text evidence="6">Acetylated. Deacetylation by the SIR2-homolog deacetylase activates the enzyme.</text>
</comment>
<keyword evidence="2 6" id="KW-0436">Ligase</keyword>
<dbReference type="FunFam" id="3.40.50.12780:FF:000001">
    <property type="entry name" value="Acetyl-coenzyme A synthetase"/>
    <property type="match status" value="1"/>
</dbReference>
<comment type="caution">
    <text evidence="6">Lacks conserved residue(s) required for the propagation of feature annotation.</text>
</comment>
<comment type="function">
    <text evidence="6">Catalyzes the conversion of acetate into acetyl-CoA (AcCoA), an essential intermediate at the junction of anabolic and catabolic pathways. AcsA undergoes a two-step reaction. In the first half reaction, AcsA combines acetate with ATP to form acetyl-adenylate (AcAMP) intermediate. In the second half reaction, it can then transfer the acetyl group from AcAMP to the sulfhydryl group of CoA, forming the product AcCoA.</text>
</comment>
<feature type="binding site" evidence="6">
    <location>
        <position position="519"/>
    </location>
    <ligand>
        <name>ATP</name>
        <dbReference type="ChEBI" id="CHEBI:30616"/>
    </ligand>
</feature>
<dbReference type="InterPro" id="IPR020845">
    <property type="entry name" value="AMP-binding_CS"/>
</dbReference>
<feature type="binding site" evidence="6">
    <location>
        <begin position="391"/>
        <end position="393"/>
    </location>
    <ligand>
        <name>ATP</name>
        <dbReference type="ChEBI" id="CHEBI:30616"/>
    </ligand>
</feature>
<feature type="binding site" evidence="6">
    <location>
        <position position="543"/>
    </location>
    <ligand>
        <name>Mg(2+)</name>
        <dbReference type="ChEBI" id="CHEBI:18420"/>
    </ligand>
</feature>
<keyword evidence="6" id="KW-0479">Metal-binding</keyword>
<dbReference type="Gene3D" id="3.30.300.30">
    <property type="match status" value="1"/>
</dbReference>
<gene>
    <name evidence="10" type="primary">acs</name>
    <name evidence="6" type="synonym">acsA</name>
    <name evidence="10" type="ORF">DI628_06210</name>
</gene>
<feature type="binding site" evidence="6">
    <location>
        <position position="527"/>
    </location>
    <ligand>
        <name>CoA</name>
        <dbReference type="ChEBI" id="CHEBI:57287"/>
    </ligand>
</feature>
<dbReference type="InterPro" id="IPR032387">
    <property type="entry name" value="ACAS_N"/>
</dbReference>
<comment type="caution">
    <text evidence="10">The sequence shown here is derived from an EMBL/GenBank/DDBJ whole genome shotgun (WGS) entry which is preliminary data.</text>
</comment>
<evidence type="ECO:0000313" key="10">
    <source>
        <dbReference type="EMBL" id="TKW60493.1"/>
    </source>
</evidence>
<dbReference type="GO" id="GO:0046872">
    <property type="term" value="F:metal ion binding"/>
    <property type="evidence" value="ECO:0007669"/>
    <property type="project" value="UniProtKB-KW"/>
</dbReference>
<comment type="cofactor">
    <cofactor evidence="6">
        <name>Mg(2+)</name>
        <dbReference type="ChEBI" id="CHEBI:18420"/>
    </cofactor>
</comment>
<keyword evidence="3 6" id="KW-0547">Nucleotide-binding</keyword>
<feature type="modified residue" description="N6-acetyllysine" evidence="6">
    <location>
        <position position="613"/>
    </location>
</feature>
<feature type="binding site" evidence="6">
    <location>
        <position position="530"/>
    </location>
    <ligand>
        <name>ATP</name>
        <dbReference type="ChEBI" id="CHEBI:30616"/>
    </ligand>
</feature>
<feature type="domain" description="Acetyl-coenzyme A synthetase N-terminal" evidence="9">
    <location>
        <begin position="30"/>
        <end position="86"/>
    </location>
</feature>
<dbReference type="GO" id="GO:0005829">
    <property type="term" value="C:cytosol"/>
    <property type="evidence" value="ECO:0007669"/>
    <property type="project" value="TreeGrafter"/>
</dbReference>
<dbReference type="PROSITE" id="PS00455">
    <property type="entry name" value="AMP_BINDING"/>
    <property type="match status" value="1"/>
</dbReference>
<evidence type="ECO:0000256" key="4">
    <source>
        <dbReference type="ARBA" id="ARBA00022840"/>
    </source>
</evidence>
<dbReference type="PANTHER" id="PTHR24095">
    <property type="entry name" value="ACETYL-COENZYME A SYNTHETASE"/>
    <property type="match status" value="1"/>
</dbReference>
<keyword evidence="5 6" id="KW-0007">Acetylation</keyword>
<dbReference type="EC" id="6.2.1.1" evidence="6"/>
<evidence type="ECO:0000256" key="1">
    <source>
        <dbReference type="ARBA" id="ARBA00006432"/>
    </source>
</evidence>
<evidence type="ECO:0000256" key="5">
    <source>
        <dbReference type="ARBA" id="ARBA00022990"/>
    </source>
</evidence>
<dbReference type="Gene3D" id="3.40.50.12780">
    <property type="entry name" value="N-terminal domain of ligase-like"/>
    <property type="match status" value="1"/>
</dbReference>
<dbReference type="Pfam" id="PF13193">
    <property type="entry name" value="AMP-binding_C"/>
    <property type="match status" value="1"/>
</dbReference>
<dbReference type="CDD" id="cd05966">
    <property type="entry name" value="ACS"/>
    <property type="match status" value="1"/>
</dbReference>
<evidence type="ECO:0000259" key="7">
    <source>
        <dbReference type="Pfam" id="PF00501"/>
    </source>
</evidence>
<dbReference type="AlphaFoldDB" id="A0A6N4R3N9"/>
<dbReference type="FunFam" id="3.30.300.30:FF:000004">
    <property type="entry name" value="Acetyl-coenzyme A synthetase"/>
    <property type="match status" value="1"/>
</dbReference>
<feature type="binding site" evidence="6">
    <location>
        <position position="588"/>
    </location>
    <ligand>
        <name>CoA</name>
        <dbReference type="ChEBI" id="CHEBI:57287"/>
    </ligand>
</feature>
<dbReference type="GO" id="GO:0016208">
    <property type="term" value="F:AMP binding"/>
    <property type="evidence" value="ECO:0007669"/>
    <property type="project" value="InterPro"/>
</dbReference>
<dbReference type="NCBIfam" id="TIGR02188">
    <property type="entry name" value="Ac_CoA_lig_AcsA"/>
    <property type="match status" value="1"/>
</dbReference>
<keyword evidence="6" id="KW-0460">Magnesium</keyword>
<dbReference type="Pfam" id="PF16177">
    <property type="entry name" value="ACAS_N"/>
    <property type="match status" value="1"/>
</dbReference>
<dbReference type="InterPro" id="IPR011904">
    <property type="entry name" value="Ac_CoA_lig"/>
</dbReference>
<dbReference type="InterPro" id="IPR045851">
    <property type="entry name" value="AMP-bd_C_sf"/>
</dbReference>
<dbReference type="EMBL" id="VAFM01000002">
    <property type="protein sequence ID" value="TKW60493.1"/>
    <property type="molecule type" value="Genomic_DNA"/>
</dbReference>
<evidence type="ECO:0000256" key="2">
    <source>
        <dbReference type="ARBA" id="ARBA00022598"/>
    </source>
</evidence>
<evidence type="ECO:0000313" key="11">
    <source>
        <dbReference type="Proteomes" id="UP000320948"/>
    </source>
</evidence>
<feature type="binding site" evidence="6">
    <location>
        <begin position="415"/>
        <end position="420"/>
    </location>
    <ligand>
        <name>ATP</name>
        <dbReference type="ChEBI" id="CHEBI:30616"/>
    </ligand>
</feature>
<keyword evidence="4 6" id="KW-0067">ATP-binding</keyword>
<protein>
    <recommendedName>
        <fullName evidence="6">Acetyl-coenzyme A synthetase</fullName>
        <shortName evidence="6">AcCoA synthetase</shortName>
        <shortName evidence="6">Acs</shortName>
        <ecNumber evidence="6">6.2.1.1</ecNumber>
    </recommendedName>
    <alternativeName>
        <fullName evidence="6">Acetate--CoA ligase</fullName>
    </alternativeName>
    <alternativeName>
        <fullName evidence="6">Acyl-activating enzyme</fullName>
    </alternativeName>
</protein>
<dbReference type="Pfam" id="PF00501">
    <property type="entry name" value="AMP-binding"/>
    <property type="match status" value="1"/>
</dbReference>
<feature type="binding site" evidence="6">
    <location>
        <position position="315"/>
    </location>
    <ligand>
        <name>CoA</name>
        <dbReference type="ChEBI" id="CHEBI:57287"/>
    </ligand>
</feature>
<feature type="binding site" evidence="6">
    <location>
        <position position="541"/>
    </location>
    <ligand>
        <name>Mg(2+)</name>
        <dbReference type="ChEBI" id="CHEBI:18420"/>
    </ligand>
</feature>
<dbReference type="Proteomes" id="UP000320948">
    <property type="component" value="Unassembled WGS sequence"/>
</dbReference>
<dbReference type="InterPro" id="IPR042099">
    <property type="entry name" value="ANL_N_sf"/>
</dbReference>
<name>A0A6N4R3N9_BLAVI</name>
<dbReference type="GO" id="GO:0005524">
    <property type="term" value="F:ATP binding"/>
    <property type="evidence" value="ECO:0007669"/>
    <property type="project" value="UniProtKB-KW"/>
</dbReference>
<dbReference type="SUPFAM" id="SSF56801">
    <property type="entry name" value="Acetyl-CoA synthetase-like"/>
    <property type="match status" value="1"/>
</dbReference>
<evidence type="ECO:0000259" key="8">
    <source>
        <dbReference type="Pfam" id="PF13193"/>
    </source>
</evidence>
<feature type="binding site" evidence="6">
    <location>
        <begin position="197"/>
        <end position="200"/>
    </location>
    <ligand>
        <name>CoA</name>
        <dbReference type="ChEBI" id="CHEBI:57287"/>
    </ligand>
</feature>
<comment type="similarity">
    <text evidence="1 6">Belongs to the ATP-dependent AMP-binding enzyme family.</text>
</comment>
<evidence type="ECO:0000259" key="9">
    <source>
        <dbReference type="Pfam" id="PF16177"/>
    </source>
</evidence>
<dbReference type="InterPro" id="IPR025110">
    <property type="entry name" value="AMP-bd_C"/>
</dbReference>
<comment type="catalytic activity">
    <reaction evidence="6">
        <text>acetate + ATP + CoA = acetyl-CoA + AMP + diphosphate</text>
        <dbReference type="Rhea" id="RHEA:23176"/>
        <dbReference type="ChEBI" id="CHEBI:30089"/>
        <dbReference type="ChEBI" id="CHEBI:30616"/>
        <dbReference type="ChEBI" id="CHEBI:33019"/>
        <dbReference type="ChEBI" id="CHEBI:57287"/>
        <dbReference type="ChEBI" id="CHEBI:57288"/>
        <dbReference type="ChEBI" id="CHEBI:456215"/>
        <dbReference type="EC" id="6.2.1.1"/>
    </reaction>
</comment>
<sequence>MTTPANTPKSPIYPVPAELAHTAHLNADEYKRLYAESLVNNDAFWGHMAGTTLTWHKPWKQVSDVDYHEPRIGWFLGGELNVSVNCLDRHIAERGDKPAIIWEPDDPHAEGRTLTYRQLLTEVSKTANALKQLGVTTGDRVCIYMPMVPEAAIAMLACARIGAIHNVVFGGFSAESLRERVASSESKVVITANEGIRGGKHIPLKAMTDEAVATTPSVKHVLVLKVTDHDGAMKTPRDVWWHDIVPQQPEECEPVFVEATHPLFILYTSGSTGKPKGVVHGSGGYLLYAALTHKNVFDVKENDVFWCTADVGWITGHSYVVYGPLANGATTLMFEGVPQYPDWSRFWQVIDKHKVSLFYTAPTAIRAIQAQGDSFVHATSRKSLRIIGSVGEPINPEAWDWYYNVVGERRAPIVDTWWQTETGGFLISPLPGATPLKPGCATNPMLGIEPVLLDEQGHIQHGETKGYLCIARSWPGQMQTLWNDHPRFKEAYFARFPGYYFSGDGATRDADGDYWITGRVDDVINVSGHRIGSAEVESALVLHPNVAEAAVVGVPHPIKGEAIYAFVTTTVSTVPSDELKAELIKLVRKQIGALATPDAIQWSPALPKTRSGKIMRRILRKITVGDLESLGDTSTLADPAVVEDLAKNRIDIK</sequence>
<reference evidence="10 11" key="1">
    <citation type="journal article" date="2017" name="Nat. Commun.">
        <title>In situ click chemistry generation of cyclooxygenase-2 inhibitors.</title>
        <authorList>
            <person name="Bhardwaj A."/>
            <person name="Kaur J."/>
            <person name="Wuest M."/>
            <person name="Wuest F."/>
        </authorList>
    </citation>
    <scope>NUCLEOTIDE SEQUENCE [LARGE SCALE GENOMIC DNA]</scope>
    <source>
        <strain evidence="10">S2_018_000_R2_106</strain>
    </source>
</reference>
<feature type="binding site" evidence="6">
    <location>
        <position position="504"/>
    </location>
    <ligand>
        <name>ATP</name>
        <dbReference type="ChEBI" id="CHEBI:30616"/>
    </ligand>
</feature>
<evidence type="ECO:0000256" key="6">
    <source>
        <dbReference type="HAMAP-Rule" id="MF_01123"/>
    </source>
</evidence>
<dbReference type="GO" id="GO:0003987">
    <property type="term" value="F:acetate-CoA ligase activity"/>
    <property type="evidence" value="ECO:0007669"/>
    <property type="project" value="UniProtKB-UniRule"/>
</dbReference>
<feature type="domain" description="AMP-dependent synthetase/ligase" evidence="7">
    <location>
        <begin position="88"/>
        <end position="473"/>
    </location>
</feature>
<feature type="binding site" evidence="6">
    <location>
        <position position="546"/>
    </location>
    <ligand>
        <name>Mg(2+)</name>
        <dbReference type="ChEBI" id="CHEBI:18420"/>
    </ligand>
</feature>